<dbReference type="OrthoDB" id="9785423at2"/>
<dbReference type="Pfam" id="PF12710">
    <property type="entry name" value="HAD"/>
    <property type="match status" value="1"/>
</dbReference>
<dbReference type="Proteomes" id="UP000322214">
    <property type="component" value="Chromosome"/>
</dbReference>
<evidence type="ECO:0000256" key="6">
    <source>
        <dbReference type="ARBA" id="ARBA00022801"/>
    </source>
</evidence>
<evidence type="ECO:0000256" key="9">
    <source>
        <dbReference type="ARBA" id="ARBA00048138"/>
    </source>
</evidence>
<comment type="cofactor">
    <cofactor evidence="1">
        <name>Mg(2+)</name>
        <dbReference type="ChEBI" id="CHEBI:18420"/>
    </cofactor>
</comment>
<evidence type="ECO:0000256" key="8">
    <source>
        <dbReference type="ARBA" id="ARBA00023299"/>
    </source>
</evidence>
<keyword evidence="7" id="KW-0460">Magnesium</keyword>
<organism evidence="12 13">
    <name type="scientific">Mariniblastus fucicola</name>
    <dbReference type="NCBI Taxonomy" id="980251"/>
    <lineage>
        <taxon>Bacteria</taxon>
        <taxon>Pseudomonadati</taxon>
        <taxon>Planctomycetota</taxon>
        <taxon>Planctomycetia</taxon>
        <taxon>Pirellulales</taxon>
        <taxon>Pirellulaceae</taxon>
        <taxon>Mariniblastus</taxon>
    </lineage>
</organism>
<accession>A0A5B9PFG1</accession>
<comment type="catalytic activity">
    <reaction evidence="10">
        <text>O-phospho-D-serine + H2O = D-serine + phosphate</text>
        <dbReference type="Rhea" id="RHEA:24873"/>
        <dbReference type="ChEBI" id="CHEBI:15377"/>
        <dbReference type="ChEBI" id="CHEBI:35247"/>
        <dbReference type="ChEBI" id="CHEBI:43474"/>
        <dbReference type="ChEBI" id="CHEBI:58680"/>
        <dbReference type="EC" id="3.1.3.3"/>
    </reaction>
</comment>
<keyword evidence="13" id="KW-1185">Reference proteome</keyword>
<dbReference type="InterPro" id="IPR036412">
    <property type="entry name" value="HAD-like_sf"/>
</dbReference>
<dbReference type="RefSeq" id="WP_084417336.1">
    <property type="nucleotide sequence ID" value="NZ_CP042912.1"/>
</dbReference>
<dbReference type="STRING" id="980251.GCA_001642875_03871"/>
<evidence type="ECO:0000256" key="4">
    <source>
        <dbReference type="ARBA" id="ARBA00022605"/>
    </source>
</evidence>
<keyword evidence="4" id="KW-0028">Amino-acid biosynthesis</keyword>
<evidence type="ECO:0000256" key="11">
    <source>
        <dbReference type="SAM" id="MobiDB-lite"/>
    </source>
</evidence>
<gene>
    <name evidence="12" type="ORF">MFFC18_50920</name>
</gene>
<sequence length="305" mass="34068">MNTTLPRTENGTATKRVASERRSEQPESAVATRPKHLLLASDFDQTLSFNDTGVELSDMLGLPDFEQRVAGLASSHLVQQGGELTYLLLHDPDYRQVRREHLVEAGKRIRLKKNLAPLMELLMEGIDGHRFTFFVVSASPEEVVRSALDGIVAPENIVGTQLNYHPQSGEITSVSQLTAGYGKVTVLTELQERLGIPWDRVVYMGDGSSDVHVMLHVNSCDGYTIALSENRHLAQIARRTVLSDNAFSVLVPILEDVVGWKDRAMIRELFEKCGLEVQGWERNQVDRLTILPTNFVSTSPEMRCE</sequence>
<keyword evidence="6 12" id="KW-0378">Hydrolase</keyword>
<dbReference type="PANTHER" id="PTHR43344">
    <property type="entry name" value="PHOSPHOSERINE PHOSPHATASE"/>
    <property type="match status" value="1"/>
</dbReference>
<evidence type="ECO:0000256" key="2">
    <source>
        <dbReference type="ARBA" id="ARBA00005135"/>
    </source>
</evidence>
<feature type="compositionally biased region" description="Polar residues" evidence="11">
    <location>
        <begin position="1"/>
        <end position="13"/>
    </location>
</feature>
<dbReference type="EMBL" id="CP042912">
    <property type="protein sequence ID" value="QEG25168.1"/>
    <property type="molecule type" value="Genomic_DNA"/>
</dbReference>
<evidence type="ECO:0000256" key="3">
    <source>
        <dbReference type="ARBA" id="ARBA00012640"/>
    </source>
</evidence>
<dbReference type="Gene3D" id="3.40.50.1000">
    <property type="entry name" value="HAD superfamily/HAD-like"/>
    <property type="match status" value="1"/>
</dbReference>
<dbReference type="GO" id="GO:0000287">
    <property type="term" value="F:magnesium ion binding"/>
    <property type="evidence" value="ECO:0007669"/>
    <property type="project" value="TreeGrafter"/>
</dbReference>
<keyword evidence="8" id="KW-0718">Serine biosynthesis</keyword>
<dbReference type="PANTHER" id="PTHR43344:SF2">
    <property type="entry name" value="PHOSPHOSERINE PHOSPHATASE"/>
    <property type="match status" value="1"/>
</dbReference>
<evidence type="ECO:0000313" key="12">
    <source>
        <dbReference type="EMBL" id="QEG25168.1"/>
    </source>
</evidence>
<keyword evidence="5" id="KW-0479">Metal-binding</keyword>
<comment type="pathway">
    <text evidence="2">Amino-acid biosynthesis; L-serine biosynthesis; L-serine from 3-phospho-D-glycerate: step 3/3.</text>
</comment>
<evidence type="ECO:0000256" key="5">
    <source>
        <dbReference type="ARBA" id="ARBA00022723"/>
    </source>
</evidence>
<dbReference type="AlphaFoldDB" id="A0A5B9PFG1"/>
<evidence type="ECO:0000256" key="1">
    <source>
        <dbReference type="ARBA" id="ARBA00001946"/>
    </source>
</evidence>
<proteinExistence type="predicted"/>
<evidence type="ECO:0000313" key="13">
    <source>
        <dbReference type="Proteomes" id="UP000322214"/>
    </source>
</evidence>
<dbReference type="GO" id="GO:0005737">
    <property type="term" value="C:cytoplasm"/>
    <property type="evidence" value="ECO:0007669"/>
    <property type="project" value="TreeGrafter"/>
</dbReference>
<dbReference type="GO" id="GO:0006564">
    <property type="term" value="P:L-serine biosynthetic process"/>
    <property type="evidence" value="ECO:0007669"/>
    <property type="project" value="UniProtKB-KW"/>
</dbReference>
<dbReference type="InterPro" id="IPR023214">
    <property type="entry name" value="HAD_sf"/>
</dbReference>
<comment type="catalytic activity">
    <reaction evidence="9">
        <text>O-phospho-L-serine + H2O = L-serine + phosphate</text>
        <dbReference type="Rhea" id="RHEA:21208"/>
        <dbReference type="ChEBI" id="CHEBI:15377"/>
        <dbReference type="ChEBI" id="CHEBI:33384"/>
        <dbReference type="ChEBI" id="CHEBI:43474"/>
        <dbReference type="ChEBI" id="CHEBI:57524"/>
        <dbReference type="EC" id="3.1.3.3"/>
    </reaction>
</comment>
<feature type="region of interest" description="Disordered" evidence="11">
    <location>
        <begin position="1"/>
        <end position="31"/>
    </location>
</feature>
<dbReference type="KEGG" id="mff:MFFC18_50920"/>
<name>A0A5B9PFG1_9BACT</name>
<evidence type="ECO:0000256" key="7">
    <source>
        <dbReference type="ARBA" id="ARBA00022842"/>
    </source>
</evidence>
<evidence type="ECO:0000256" key="10">
    <source>
        <dbReference type="ARBA" id="ARBA00048523"/>
    </source>
</evidence>
<dbReference type="SUPFAM" id="SSF56784">
    <property type="entry name" value="HAD-like"/>
    <property type="match status" value="1"/>
</dbReference>
<dbReference type="EC" id="3.1.3.3" evidence="3"/>
<reference evidence="12 13" key="1">
    <citation type="submission" date="2019-08" db="EMBL/GenBank/DDBJ databases">
        <title>Deep-cultivation of Planctomycetes and their phenomic and genomic characterization uncovers novel biology.</title>
        <authorList>
            <person name="Wiegand S."/>
            <person name="Jogler M."/>
            <person name="Boedeker C."/>
            <person name="Pinto D."/>
            <person name="Vollmers J."/>
            <person name="Rivas-Marin E."/>
            <person name="Kohn T."/>
            <person name="Peeters S.H."/>
            <person name="Heuer A."/>
            <person name="Rast P."/>
            <person name="Oberbeckmann S."/>
            <person name="Bunk B."/>
            <person name="Jeske O."/>
            <person name="Meyerdierks A."/>
            <person name="Storesund J.E."/>
            <person name="Kallscheuer N."/>
            <person name="Luecker S."/>
            <person name="Lage O.M."/>
            <person name="Pohl T."/>
            <person name="Merkel B.J."/>
            <person name="Hornburger P."/>
            <person name="Mueller R.-W."/>
            <person name="Bruemmer F."/>
            <person name="Labrenz M."/>
            <person name="Spormann A.M."/>
            <person name="Op den Camp H."/>
            <person name="Overmann J."/>
            <person name="Amann R."/>
            <person name="Jetten M.S.M."/>
            <person name="Mascher T."/>
            <person name="Medema M.H."/>
            <person name="Devos D.P."/>
            <person name="Kaster A.-K."/>
            <person name="Ovreas L."/>
            <person name="Rohde M."/>
            <person name="Galperin M.Y."/>
            <person name="Jogler C."/>
        </authorList>
    </citation>
    <scope>NUCLEOTIDE SEQUENCE [LARGE SCALE GENOMIC DNA]</scope>
    <source>
        <strain evidence="12 13">FC18</strain>
    </source>
</reference>
<dbReference type="InterPro" id="IPR050582">
    <property type="entry name" value="HAD-like_SerB"/>
</dbReference>
<protein>
    <recommendedName>
        <fullName evidence="3">phosphoserine phosphatase</fullName>
        <ecNumber evidence="3">3.1.3.3</ecNumber>
    </recommendedName>
</protein>
<dbReference type="GO" id="GO:0036424">
    <property type="term" value="F:L-phosphoserine phosphatase activity"/>
    <property type="evidence" value="ECO:0007669"/>
    <property type="project" value="TreeGrafter"/>
</dbReference>